<evidence type="ECO:0000313" key="4">
    <source>
        <dbReference type="Proteomes" id="UP000215914"/>
    </source>
</evidence>
<protein>
    <submittedName>
        <fullName evidence="3">Uncharacterized protein</fullName>
    </submittedName>
</protein>
<evidence type="ECO:0000256" key="1">
    <source>
        <dbReference type="SAM" id="Coils"/>
    </source>
</evidence>
<name>A0A251T1E0_HELAN</name>
<sequence>MELDYYYYRTYSGVHGLDVHSPWSIMQGDVMTDPSLCREMLKGIGTSAELRRLRASGRESLYQQLALHLIGGSLAGNVVLHDWYSLAHKEEECERLTVEAAVAMEKVQASEERLAKQKADFEAYKRTEQWATAVGHQLVRSLTHLLSEERMLWKEACWLCQEGQNDRGAHTAAKEAEARHEASVKDLEDANVGCAKMAKMIEEFKEDSCKELQARELIIADVNQRLVEAEERATKAEEERDDLATMNANFVVNRTWMRNFGVLNIVNAILDAPENTNAVAEVVGRAQEAGYKAGYTECLAQVNAVSV</sequence>
<feature type="coiled-coil region" evidence="1">
    <location>
        <begin position="86"/>
        <end position="127"/>
    </location>
</feature>
<dbReference type="Gramene" id="mRNA:HanXRQr2_Chr02g0074091">
    <property type="protein sequence ID" value="mRNA:HanXRQr2_Chr02g0074091"/>
    <property type="gene ID" value="HanXRQr2_Chr02g0074091"/>
</dbReference>
<dbReference type="EMBL" id="CM007901">
    <property type="protein sequence ID" value="OTG04316.1"/>
    <property type="molecule type" value="Genomic_DNA"/>
</dbReference>
<accession>A0A251T1E0</accession>
<reference evidence="2 4" key="1">
    <citation type="journal article" date="2017" name="Nature">
        <title>The sunflower genome provides insights into oil metabolism, flowering and Asterid evolution.</title>
        <authorList>
            <person name="Badouin H."/>
            <person name="Gouzy J."/>
            <person name="Grassa C.J."/>
            <person name="Murat F."/>
            <person name="Staton S.E."/>
            <person name="Cottret L."/>
            <person name="Lelandais-Briere C."/>
            <person name="Owens G.L."/>
            <person name="Carrere S."/>
            <person name="Mayjonade B."/>
            <person name="Legrand L."/>
            <person name="Gill N."/>
            <person name="Kane N.C."/>
            <person name="Bowers J.E."/>
            <person name="Hubner S."/>
            <person name="Bellec A."/>
            <person name="Berard A."/>
            <person name="Berges H."/>
            <person name="Blanchet N."/>
            <person name="Boniface M.C."/>
            <person name="Brunel D."/>
            <person name="Catrice O."/>
            <person name="Chaidir N."/>
            <person name="Claudel C."/>
            <person name="Donnadieu C."/>
            <person name="Faraut T."/>
            <person name="Fievet G."/>
            <person name="Helmstetter N."/>
            <person name="King M."/>
            <person name="Knapp S.J."/>
            <person name="Lai Z."/>
            <person name="Le Paslier M.C."/>
            <person name="Lippi Y."/>
            <person name="Lorenzon L."/>
            <person name="Mandel J.R."/>
            <person name="Marage G."/>
            <person name="Marchand G."/>
            <person name="Marquand E."/>
            <person name="Bret-Mestries E."/>
            <person name="Morien E."/>
            <person name="Nambeesan S."/>
            <person name="Nguyen T."/>
            <person name="Pegot-Espagnet P."/>
            <person name="Pouilly N."/>
            <person name="Raftis F."/>
            <person name="Sallet E."/>
            <person name="Schiex T."/>
            <person name="Thomas J."/>
            <person name="Vandecasteele C."/>
            <person name="Vares D."/>
            <person name="Vear F."/>
            <person name="Vautrin S."/>
            <person name="Crespi M."/>
            <person name="Mangin B."/>
            <person name="Burke J.M."/>
            <person name="Salse J."/>
            <person name="Munos S."/>
            <person name="Vincourt P."/>
            <person name="Rieseberg L.H."/>
            <person name="Langlade N.B."/>
        </authorList>
    </citation>
    <scope>NUCLEOTIDE SEQUENCE [LARGE SCALE GENOMIC DNA]</scope>
    <source>
        <strain evidence="4">cv. SF193</strain>
        <tissue evidence="2">Leaves</tissue>
    </source>
</reference>
<reference evidence="2" key="3">
    <citation type="submission" date="2020-06" db="EMBL/GenBank/DDBJ databases">
        <title>Helianthus annuus Genome sequencing and assembly Release 2.</title>
        <authorList>
            <person name="Gouzy J."/>
            <person name="Langlade N."/>
            <person name="Munos S."/>
        </authorList>
    </citation>
    <scope>NUCLEOTIDE SEQUENCE</scope>
    <source>
        <tissue evidence="2">Leaves</tissue>
    </source>
</reference>
<keyword evidence="4" id="KW-1185">Reference proteome</keyword>
<proteinExistence type="predicted"/>
<dbReference type="AlphaFoldDB" id="A0A251T1E0"/>
<gene>
    <name evidence="3" type="ORF">HannXRQ_Chr12g0360901</name>
    <name evidence="2" type="ORF">HanXRQr2_Chr02g0074091</name>
</gene>
<feature type="coiled-coil region" evidence="1">
    <location>
        <begin position="212"/>
        <end position="246"/>
    </location>
</feature>
<dbReference type="Proteomes" id="UP000215914">
    <property type="component" value="Chromosome 12"/>
</dbReference>
<evidence type="ECO:0000313" key="3">
    <source>
        <dbReference type="EMBL" id="OTG04316.1"/>
    </source>
</evidence>
<evidence type="ECO:0000313" key="2">
    <source>
        <dbReference type="EMBL" id="KAF5819128.1"/>
    </source>
</evidence>
<dbReference type="InParanoid" id="A0A251T1E0"/>
<dbReference type="EMBL" id="MNCJ02000317">
    <property type="protein sequence ID" value="KAF5819128.1"/>
    <property type="molecule type" value="Genomic_DNA"/>
</dbReference>
<organism evidence="3 4">
    <name type="scientific">Helianthus annuus</name>
    <name type="common">Common sunflower</name>
    <dbReference type="NCBI Taxonomy" id="4232"/>
    <lineage>
        <taxon>Eukaryota</taxon>
        <taxon>Viridiplantae</taxon>
        <taxon>Streptophyta</taxon>
        <taxon>Embryophyta</taxon>
        <taxon>Tracheophyta</taxon>
        <taxon>Spermatophyta</taxon>
        <taxon>Magnoliopsida</taxon>
        <taxon>eudicotyledons</taxon>
        <taxon>Gunneridae</taxon>
        <taxon>Pentapetalae</taxon>
        <taxon>asterids</taxon>
        <taxon>campanulids</taxon>
        <taxon>Asterales</taxon>
        <taxon>Asteraceae</taxon>
        <taxon>Asteroideae</taxon>
        <taxon>Heliantheae alliance</taxon>
        <taxon>Heliantheae</taxon>
        <taxon>Helianthus</taxon>
    </lineage>
</organism>
<keyword evidence="1" id="KW-0175">Coiled coil</keyword>
<reference evidence="3" key="2">
    <citation type="submission" date="2017-02" db="EMBL/GenBank/DDBJ databases">
        <title>Sunflower complete genome.</title>
        <authorList>
            <person name="Langlade N."/>
            <person name="Munos S."/>
        </authorList>
    </citation>
    <scope>NUCLEOTIDE SEQUENCE [LARGE SCALE GENOMIC DNA]</scope>
    <source>
        <tissue evidence="3">Leaves</tissue>
    </source>
</reference>